<dbReference type="SUPFAM" id="SSF56672">
    <property type="entry name" value="DNA/RNA polymerases"/>
    <property type="match status" value="1"/>
</dbReference>
<dbReference type="Pfam" id="PF00078">
    <property type="entry name" value="RVT_1"/>
    <property type="match status" value="1"/>
</dbReference>
<feature type="domain" description="Reverse transcriptase" evidence="1">
    <location>
        <begin position="6"/>
        <end position="99"/>
    </location>
</feature>
<evidence type="ECO:0000259" key="1">
    <source>
        <dbReference type="Pfam" id="PF00078"/>
    </source>
</evidence>
<dbReference type="Gene3D" id="3.10.10.10">
    <property type="entry name" value="HIV Type 1 Reverse Transcriptase, subunit A, domain 1"/>
    <property type="match status" value="1"/>
</dbReference>
<evidence type="ECO:0000313" key="3">
    <source>
        <dbReference type="Proteomes" id="UP000596661"/>
    </source>
</evidence>
<keyword evidence="3" id="KW-1185">Reference proteome</keyword>
<protein>
    <recommendedName>
        <fullName evidence="1">Reverse transcriptase domain-containing protein</fullName>
    </recommendedName>
</protein>
<dbReference type="EnsemblPlants" id="evm.model.08.872">
    <property type="protein sequence ID" value="cds.evm.model.08.872"/>
    <property type="gene ID" value="evm.TU.08.872"/>
</dbReference>
<dbReference type="InterPro" id="IPR043502">
    <property type="entry name" value="DNA/RNA_pol_sf"/>
</dbReference>
<dbReference type="PANTHER" id="PTHR24559">
    <property type="entry name" value="TRANSPOSON TY3-I GAG-POL POLYPROTEIN"/>
    <property type="match status" value="1"/>
</dbReference>
<dbReference type="EMBL" id="UZAU01000694">
    <property type="status" value="NOT_ANNOTATED_CDS"/>
    <property type="molecule type" value="Genomic_DNA"/>
</dbReference>
<accession>A0A803QCM7</accession>
<sequence length="104" mass="12203">MVDATSGFQLLTYTDVYSGYNQIKIHVADQEHTSFEIDKGIYWYKVMPFRLKNDGSMYWGMVRKMFKNVLGKNMDVYVDDMLIKLKISESPCKDLEQAFAIIRE</sequence>
<dbReference type="Gramene" id="evm.model.08.872">
    <property type="protein sequence ID" value="cds.evm.model.08.872"/>
    <property type="gene ID" value="evm.TU.08.872"/>
</dbReference>
<dbReference type="Proteomes" id="UP000596661">
    <property type="component" value="Chromosome 8"/>
</dbReference>
<proteinExistence type="predicted"/>
<name>A0A803QCM7_CANSA</name>
<dbReference type="InterPro" id="IPR000477">
    <property type="entry name" value="RT_dom"/>
</dbReference>
<evidence type="ECO:0000313" key="2">
    <source>
        <dbReference type="EnsemblPlants" id="cds.evm.model.08.872"/>
    </source>
</evidence>
<dbReference type="AlphaFoldDB" id="A0A803QCM7"/>
<organism evidence="2 3">
    <name type="scientific">Cannabis sativa</name>
    <name type="common">Hemp</name>
    <name type="synonym">Marijuana</name>
    <dbReference type="NCBI Taxonomy" id="3483"/>
    <lineage>
        <taxon>Eukaryota</taxon>
        <taxon>Viridiplantae</taxon>
        <taxon>Streptophyta</taxon>
        <taxon>Embryophyta</taxon>
        <taxon>Tracheophyta</taxon>
        <taxon>Spermatophyta</taxon>
        <taxon>Magnoliopsida</taxon>
        <taxon>eudicotyledons</taxon>
        <taxon>Gunneridae</taxon>
        <taxon>Pentapetalae</taxon>
        <taxon>rosids</taxon>
        <taxon>fabids</taxon>
        <taxon>Rosales</taxon>
        <taxon>Cannabaceae</taxon>
        <taxon>Cannabis</taxon>
    </lineage>
</organism>
<dbReference type="InterPro" id="IPR053134">
    <property type="entry name" value="RNA-dir_DNA_polymerase"/>
</dbReference>
<dbReference type="Gene3D" id="3.30.70.270">
    <property type="match status" value="1"/>
</dbReference>
<dbReference type="PANTHER" id="PTHR24559:SF431">
    <property type="entry name" value="RNA-DIRECTED DNA POLYMERASE HOMOLOG"/>
    <property type="match status" value="1"/>
</dbReference>
<dbReference type="InterPro" id="IPR043128">
    <property type="entry name" value="Rev_trsase/Diguanyl_cyclase"/>
</dbReference>
<reference evidence="2" key="2">
    <citation type="submission" date="2021-03" db="UniProtKB">
        <authorList>
            <consortium name="EnsemblPlants"/>
        </authorList>
    </citation>
    <scope>IDENTIFICATION</scope>
</reference>
<reference evidence="2" key="1">
    <citation type="submission" date="2018-11" db="EMBL/GenBank/DDBJ databases">
        <authorList>
            <person name="Grassa J C."/>
        </authorList>
    </citation>
    <scope>NUCLEOTIDE SEQUENCE [LARGE SCALE GENOMIC DNA]</scope>
</reference>